<keyword evidence="1" id="KW-0175">Coiled coil</keyword>
<dbReference type="SUPFAM" id="SSF56672">
    <property type="entry name" value="DNA/RNA polymerases"/>
    <property type="match status" value="1"/>
</dbReference>
<dbReference type="PANTHER" id="PTHR36688">
    <property type="entry name" value="ENDO/EXONUCLEASE/PHOSPHATASE DOMAIN-CONTAINING PROTEIN"/>
    <property type="match status" value="1"/>
</dbReference>
<dbReference type="SUPFAM" id="SSF56219">
    <property type="entry name" value="DNase I-like"/>
    <property type="match status" value="1"/>
</dbReference>
<keyword evidence="5" id="KW-1185">Reference proteome</keyword>
<evidence type="ECO:0000313" key="4">
    <source>
        <dbReference type="EMBL" id="CAB0008047.1"/>
    </source>
</evidence>
<dbReference type="Pfam" id="PF14529">
    <property type="entry name" value="Exo_endo_phos_2"/>
    <property type="match status" value="1"/>
</dbReference>
<dbReference type="InterPro" id="IPR005135">
    <property type="entry name" value="Endo/exonuclease/phosphatase"/>
</dbReference>
<gene>
    <name evidence="4" type="ORF">NTEN_LOCUS13293</name>
</gene>
<dbReference type="InterPro" id="IPR000477">
    <property type="entry name" value="RT_dom"/>
</dbReference>
<dbReference type="PANTHER" id="PTHR36688:SF2">
    <property type="entry name" value="ENDONUCLEASE_EXONUCLEASE_PHOSPHATASE DOMAIN-CONTAINING PROTEIN"/>
    <property type="match status" value="1"/>
</dbReference>
<dbReference type="InterPro" id="IPR043502">
    <property type="entry name" value="DNA/RNA_pol_sf"/>
</dbReference>
<dbReference type="InterPro" id="IPR052560">
    <property type="entry name" value="RdDP_mobile_element"/>
</dbReference>
<feature type="domain" description="Reverse transcriptase" evidence="3">
    <location>
        <begin position="462"/>
        <end position="727"/>
    </location>
</feature>
<evidence type="ECO:0000256" key="1">
    <source>
        <dbReference type="SAM" id="Coils"/>
    </source>
</evidence>
<evidence type="ECO:0000313" key="5">
    <source>
        <dbReference type="Proteomes" id="UP000479000"/>
    </source>
</evidence>
<dbReference type="EMBL" id="CADCXU010020015">
    <property type="protein sequence ID" value="CAB0008047.1"/>
    <property type="molecule type" value="Genomic_DNA"/>
</dbReference>
<proteinExistence type="predicted"/>
<feature type="region of interest" description="Disordered" evidence="2">
    <location>
        <begin position="33"/>
        <end position="52"/>
    </location>
</feature>
<evidence type="ECO:0000259" key="3">
    <source>
        <dbReference type="PROSITE" id="PS50878"/>
    </source>
</evidence>
<feature type="compositionally biased region" description="Basic and acidic residues" evidence="2">
    <location>
        <begin position="41"/>
        <end position="50"/>
    </location>
</feature>
<dbReference type="Proteomes" id="UP000479000">
    <property type="component" value="Unassembled WGS sequence"/>
</dbReference>
<protein>
    <recommendedName>
        <fullName evidence="3">Reverse transcriptase domain-containing protein</fullName>
    </recommendedName>
</protein>
<sequence length="894" mass="102269">MPPRRKPELSRIDVLWFRSSGGFGEENKIIVKRRGQGTSRGKADHPDLNRRKGGSAVYVKSKLSHYILPPICQVNYQIARISIPINGRAYQIAAFYSSPDNAVTQTDFQAIITEMGLNFVLGGDFNAKHARWGSAAPNPRGYCLLDVINHSNLDVLYPQEPTHYPDNAAHSPDVLDFYITRNIGTACTTPEVLHDLSSDHFPVTTTVFANVLPMTLKKENKYGIINWKKYQEILANTTDTQVPLKTKRDVDKAVTYLTQIVQFAATDATPPSGHPGNPQTITPPHITQLLHAKKQSKMRWLQTRYPADKRAYNNATRQLKAALLKARDEQLQHELARIEVNDESLWTMTKRITKEPHDIPPLHHNSRWYSSPTEKAELFSEILESQFTPNDIHSQIEDRVMEEIGAPLQLSYFKDHFSPAQVKSAIRNSPSRKSPGEDNIIRPLMMHFPRKTIVLLTQIYNSCLRLGYFPSSWKRAVIILIHKPKKPKKDPFSYRPISLLSLFAKILERLLLPRLLNYLGELIPATQFGFRNMHSCVQQLHRVVDNVLNSFEEKNTCVGLFVDTEKAFDKVWHQGLLSKIKNVLPDSYYRIIQSYLADRTFCVRQNGVTSRPRKIVSGVPQGSVLGPLLYLLYTSDMPSSQELISAQFADDAAFLSVSHRGHQSEIVLNSFGERLHKWSSDWKIKLNPQKSCQVIFTYLHNHITPSLNIGLSTVPLSSSVRYLGITLDKRLTFKDHISATVQKCRQRLKTLRHLLTNAALALPCRKLIYLQLIKPIWGYGSQIWGGASASQIRRVQTFQNRALRLITGAPWYVRNSTLHMDLEIPMIEEVLRSSYHRFHERLQHHPNPLAQQICDTHPPTRPHRRLKRKKTHRSPRIKILFSNNTQFLIAVHVE</sequence>
<dbReference type="PROSITE" id="PS50878">
    <property type="entry name" value="RT_POL"/>
    <property type="match status" value="1"/>
</dbReference>
<organism evidence="4 5">
    <name type="scientific">Nesidiocoris tenuis</name>
    <dbReference type="NCBI Taxonomy" id="355587"/>
    <lineage>
        <taxon>Eukaryota</taxon>
        <taxon>Metazoa</taxon>
        <taxon>Ecdysozoa</taxon>
        <taxon>Arthropoda</taxon>
        <taxon>Hexapoda</taxon>
        <taxon>Insecta</taxon>
        <taxon>Pterygota</taxon>
        <taxon>Neoptera</taxon>
        <taxon>Paraneoptera</taxon>
        <taxon>Hemiptera</taxon>
        <taxon>Heteroptera</taxon>
        <taxon>Panheteroptera</taxon>
        <taxon>Cimicomorpha</taxon>
        <taxon>Miridae</taxon>
        <taxon>Dicyphina</taxon>
        <taxon>Nesidiocoris</taxon>
    </lineage>
</organism>
<name>A0A6H5GVM2_9HEMI</name>
<dbReference type="OrthoDB" id="418302at2759"/>
<evidence type="ECO:0000256" key="2">
    <source>
        <dbReference type="SAM" id="MobiDB-lite"/>
    </source>
</evidence>
<dbReference type="Gene3D" id="3.60.10.10">
    <property type="entry name" value="Endonuclease/exonuclease/phosphatase"/>
    <property type="match status" value="1"/>
</dbReference>
<dbReference type="InterPro" id="IPR036691">
    <property type="entry name" value="Endo/exonu/phosph_ase_sf"/>
</dbReference>
<reference evidence="4 5" key="1">
    <citation type="submission" date="2020-02" db="EMBL/GenBank/DDBJ databases">
        <authorList>
            <person name="Ferguson B K."/>
        </authorList>
    </citation>
    <scope>NUCLEOTIDE SEQUENCE [LARGE SCALE GENOMIC DNA]</scope>
</reference>
<dbReference type="GO" id="GO:0003824">
    <property type="term" value="F:catalytic activity"/>
    <property type="evidence" value="ECO:0007669"/>
    <property type="project" value="InterPro"/>
</dbReference>
<feature type="coiled-coil region" evidence="1">
    <location>
        <begin position="312"/>
        <end position="341"/>
    </location>
</feature>
<dbReference type="Pfam" id="PF00078">
    <property type="entry name" value="RVT_1"/>
    <property type="match status" value="1"/>
</dbReference>
<accession>A0A6H5GVM2</accession>
<dbReference type="AlphaFoldDB" id="A0A6H5GVM2"/>
<dbReference type="CDD" id="cd01650">
    <property type="entry name" value="RT_nLTR_like"/>
    <property type="match status" value="1"/>
</dbReference>
<dbReference type="GO" id="GO:0071897">
    <property type="term" value="P:DNA biosynthetic process"/>
    <property type="evidence" value="ECO:0007669"/>
    <property type="project" value="UniProtKB-ARBA"/>
</dbReference>